<dbReference type="SMART" id="SM00267">
    <property type="entry name" value="GGDEF"/>
    <property type="match status" value="1"/>
</dbReference>
<dbReference type="PROSITE" id="PS50887">
    <property type="entry name" value="GGDEF"/>
    <property type="match status" value="1"/>
</dbReference>
<dbReference type="SUPFAM" id="SSF55781">
    <property type="entry name" value="GAF domain-like"/>
    <property type="match status" value="3"/>
</dbReference>
<dbReference type="PANTHER" id="PTHR45138:SF9">
    <property type="entry name" value="DIGUANYLATE CYCLASE DGCM-RELATED"/>
    <property type="match status" value="1"/>
</dbReference>
<dbReference type="Pfam" id="PF13185">
    <property type="entry name" value="GAF_2"/>
    <property type="match status" value="1"/>
</dbReference>
<protein>
    <submittedName>
        <fullName evidence="3">Diguanylate cyclase</fullName>
    </submittedName>
</protein>
<dbReference type="Gene3D" id="3.30.70.270">
    <property type="match status" value="1"/>
</dbReference>
<name>A0A511QZH4_9DEIN</name>
<evidence type="ECO:0000259" key="2">
    <source>
        <dbReference type="PROSITE" id="PS50887"/>
    </source>
</evidence>
<evidence type="ECO:0000313" key="3">
    <source>
        <dbReference type="EMBL" id="GEM82106.1"/>
    </source>
</evidence>
<sequence length="748" mass="82122">MSPMPNRFLWTLSYGMVAIGAVLGALILHFLGSYLSYQLPFLMIFTATTASVYGLLWGLLAAGASAFLLALTGGFEALDGALLLLSATIAYGVGESLRRAHRRAKALLRSHQLIAAALEVLPALENRRTLLENLPQRLNHLVSGGHVSVWLPQEQAFLLLASAPALGLHKVSAQGVVGQAFREGKPVCVQNVRKEPAFIGASGFSTLAELALPLYERGEVVAVLNLEKIKPFLPEEIEGLVRFAEAVSLQLDRLSDLEVRYLLSDLAVGLQKVHSLKEASEMALSLLLQGLSLEAGVIWEARGAHMQAIAYQGVTEASLLEVLRDGLPYGQGLAWDVYASGKPFFTQHYAAEPYGVRALQALDWRTFVAHPVPTSGSNRSRFVLVTGTRSERVWRKAERELLQLFCQTLGIGFERLVEKFRHEVTNSLLQELLEQPSENLYQRVLEEAIGQVPGSEAGSLLVLEQGLYRYKAAVGYDLEALQATPFSHTDMLKWYGLGEESSCQGEPRILSTKTKAIAEVSYETAPQEIMDSAGKVQEIQANLCLPIPYQGQVLAYLNLDNLHDAQGFGEDSLRAAQFFASPLATLLHDSRIHRLLEEAALTDSLTKLPNRRAFDKILREELERAVRHGYPLSLAVMDLKGFKTINDTLGHATGDLALIKVAEHLEAERRSGDHLFRWGGDEFAAIFPHTSKNEALAVIARYAKTIESISFNKLPLRVDIGLATYPEDGGTPDALLVAADNRMYKAKA</sequence>
<gene>
    <name evidence="3" type="ORF">MHY01S_02720</name>
</gene>
<comment type="caution">
    <text evidence="3">The sequence shown here is derived from an EMBL/GenBank/DDBJ whole genome shotgun (WGS) entry which is preliminary data.</text>
</comment>
<dbReference type="NCBIfam" id="TIGR00254">
    <property type="entry name" value="GGDEF"/>
    <property type="match status" value="1"/>
</dbReference>
<dbReference type="SMART" id="SM00065">
    <property type="entry name" value="GAF"/>
    <property type="match status" value="3"/>
</dbReference>
<dbReference type="GO" id="GO:0052621">
    <property type="term" value="F:diguanylate cyclase activity"/>
    <property type="evidence" value="ECO:0007669"/>
    <property type="project" value="TreeGrafter"/>
</dbReference>
<keyword evidence="1" id="KW-0812">Transmembrane</keyword>
<dbReference type="Pfam" id="PF00990">
    <property type="entry name" value="GGDEF"/>
    <property type="match status" value="1"/>
</dbReference>
<evidence type="ECO:0000313" key="4">
    <source>
        <dbReference type="Proteomes" id="UP000321197"/>
    </source>
</evidence>
<dbReference type="CDD" id="cd01949">
    <property type="entry name" value="GGDEF"/>
    <property type="match status" value="1"/>
</dbReference>
<dbReference type="Pfam" id="PF01590">
    <property type="entry name" value="GAF"/>
    <property type="match status" value="1"/>
</dbReference>
<dbReference type="InterPro" id="IPR029787">
    <property type="entry name" value="Nucleotide_cyclase"/>
</dbReference>
<proteinExistence type="predicted"/>
<keyword evidence="1" id="KW-1133">Transmembrane helix</keyword>
<dbReference type="InterPro" id="IPR050469">
    <property type="entry name" value="Diguanylate_Cyclase"/>
</dbReference>
<dbReference type="InterPro" id="IPR000160">
    <property type="entry name" value="GGDEF_dom"/>
</dbReference>
<dbReference type="PANTHER" id="PTHR45138">
    <property type="entry name" value="REGULATORY COMPONENTS OF SENSORY TRANSDUCTION SYSTEM"/>
    <property type="match status" value="1"/>
</dbReference>
<dbReference type="Gene3D" id="3.30.450.40">
    <property type="match status" value="3"/>
</dbReference>
<feature type="domain" description="GGDEF" evidence="2">
    <location>
        <begin position="630"/>
        <end position="748"/>
    </location>
</feature>
<accession>A0A511QZH4</accession>
<dbReference type="InterPro" id="IPR029016">
    <property type="entry name" value="GAF-like_dom_sf"/>
</dbReference>
<dbReference type="EMBL" id="BJXL01000004">
    <property type="protein sequence ID" value="GEM82106.1"/>
    <property type="molecule type" value="Genomic_DNA"/>
</dbReference>
<dbReference type="InterPro" id="IPR043128">
    <property type="entry name" value="Rev_trsase/Diguanyl_cyclase"/>
</dbReference>
<feature type="transmembrane region" description="Helical" evidence="1">
    <location>
        <begin position="12"/>
        <end position="32"/>
    </location>
</feature>
<dbReference type="SUPFAM" id="SSF55073">
    <property type="entry name" value="Nucleotide cyclase"/>
    <property type="match status" value="1"/>
</dbReference>
<dbReference type="GO" id="GO:0043709">
    <property type="term" value="P:cell adhesion involved in single-species biofilm formation"/>
    <property type="evidence" value="ECO:0007669"/>
    <property type="project" value="TreeGrafter"/>
</dbReference>
<dbReference type="AlphaFoldDB" id="A0A511QZH4"/>
<dbReference type="GO" id="GO:1902201">
    <property type="term" value="P:negative regulation of bacterial-type flagellum-dependent cell motility"/>
    <property type="evidence" value="ECO:0007669"/>
    <property type="project" value="TreeGrafter"/>
</dbReference>
<dbReference type="GO" id="GO:0005886">
    <property type="term" value="C:plasma membrane"/>
    <property type="evidence" value="ECO:0007669"/>
    <property type="project" value="TreeGrafter"/>
</dbReference>
<reference evidence="3 4" key="1">
    <citation type="submission" date="2019-07" db="EMBL/GenBank/DDBJ databases">
        <title>Whole genome shotgun sequence of Meiothermus hypogaeus NBRC 106114.</title>
        <authorList>
            <person name="Hosoyama A."/>
            <person name="Uohara A."/>
            <person name="Ohji S."/>
            <person name="Ichikawa N."/>
        </authorList>
    </citation>
    <scope>NUCLEOTIDE SEQUENCE [LARGE SCALE GENOMIC DNA]</scope>
    <source>
        <strain evidence="3 4">NBRC 106114</strain>
    </source>
</reference>
<organism evidence="3 4">
    <name type="scientific">Meiothermus hypogaeus NBRC 106114</name>
    <dbReference type="NCBI Taxonomy" id="1227553"/>
    <lineage>
        <taxon>Bacteria</taxon>
        <taxon>Thermotogati</taxon>
        <taxon>Deinococcota</taxon>
        <taxon>Deinococci</taxon>
        <taxon>Thermales</taxon>
        <taxon>Thermaceae</taxon>
        <taxon>Meiothermus</taxon>
    </lineage>
</organism>
<keyword evidence="1" id="KW-0472">Membrane</keyword>
<dbReference type="InterPro" id="IPR003018">
    <property type="entry name" value="GAF"/>
</dbReference>
<dbReference type="Proteomes" id="UP000321197">
    <property type="component" value="Unassembled WGS sequence"/>
</dbReference>
<evidence type="ECO:0000256" key="1">
    <source>
        <dbReference type="SAM" id="Phobius"/>
    </source>
</evidence>